<evidence type="ECO:0000313" key="2">
    <source>
        <dbReference type="Ensembl" id="ENSPTEP00000008600.1"/>
    </source>
</evidence>
<feature type="transmembrane region" description="Helical" evidence="1">
    <location>
        <begin position="48"/>
        <end position="66"/>
    </location>
</feature>
<keyword evidence="1" id="KW-0472">Membrane</keyword>
<dbReference type="Proteomes" id="UP000694416">
    <property type="component" value="Unplaced"/>
</dbReference>
<keyword evidence="3" id="KW-1185">Reference proteome</keyword>
<dbReference type="PANTHER" id="PTHR12138:SF162">
    <property type="entry name" value="CHROMOSOME UNDETERMINED SCAFFOLD_275, WHOLE GENOME SHOTGUN SEQUENCE"/>
    <property type="match status" value="1"/>
</dbReference>
<organism evidence="2 3">
    <name type="scientific">Piliocolobus tephrosceles</name>
    <name type="common">Ugandan red Colobus</name>
    <dbReference type="NCBI Taxonomy" id="591936"/>
    <lineage>
        <taxon>Eukaryota</taxon>
        <taxon>Metazoa</taxon>
        <taxon>Chordata</taxon>
        <taxon>Craniata</taxon>
        <taxon>Vertebrata</taxon>
        <taxon>Euteleostomi</taxon>
        <taxon>Mammalia</taxon>
        <taxon>Eutheria</taxon>
        <taxon>Euarchontoglires</taxon>
        <taxon>Primates</taxon>
        <taxon>Haplorrhini</taxon>
        <taxon>Catarrhini</taxon>
        <taxon>Cercopithecidae</taxon>
        <taxon>Colobinae</taxon>
        <taxon>Piliocolobus</taxon>
    </lineage>
</organism>
<accession>A0A8C9GX34</accession>
<sequence>MHQLTGRQRKTVKNLPDVANRDAHDKIDVPLGPFQEQTGGKGGDMDQLQVWVALFFIFYFILRWSLALSPKLEYSGTISAHCNLCLPGSSDSPASASQLAGTIGTCHHAWLILYF</sequence>
<evidence type="ECO:0000313" key="3">
    <source>
        <dbReference type="Proteomes" id="UP000694416"/>
    </source>
</evidence>
<reference evidence="2" key="2">
    <citation type="submission" date="2025-09" db="UniProtKB">
        <authorList>
            <consortium name="Ensembl"/>
        </authorList>
    </citation>
    <scope>IDENTIFICATION</scope>
</reference>
<keyword evidence="1" id="KW-1133">Transmembrane helix</keyword>
<evidence type="ECO:0000256" key="1">
    <source>
        <dbReference type="SAM" id="Phobius"/>
    </source>
</evidence>
<reference evidence="2" key="1">
    <citation type="submission" date="2025-08" db="UniProtKB">
        <authorList>
            <consortium name="Ensembl"/>
        </authorList>
    </citation>
    <scope>IDENTIFICATION</scope>
</reference>
<dbReference type="Ensembl" id="ENSPTET00000013098.1">
    <property type="protein sequence ID" value="ENSPTEP00000008600.1"/>
    <property type="gene ID" value="ENSPTEG00000009770.1"/>
</dbReference>
<keyword evidence="1" id="KW-0812">Transmembrane</keyword>
<proteinExistence type="predicted"/>
<name>A0A8C9GX34_9PRIM</name>
<protein>
    <submittedName>
        <fullName evidence="2">Uncharacterized protein</fullName>
    </submittedName>
</protein>
<dbReference type="PANTHER" id="PTHR12138">
    <property type="entry name" value="PRIMATE-EXPANDED PROTEIN FAMILY"/>
    <property type="match status" value="1"/>
</dbReference>
<dbReference type="AlphaFoldDB" id="A0A8C9GX34"/>